<dbReference type="AlphaFoldDB" id="A0A2R8B7Y6"/>
<organism evidence="2 3">
    <name type="scientific">Albidovulum aquaemixtae</name>
    <dbReference type="NCBI Taxonomy" id="1542388"/>
    <lineage>
        <taxon>Bacteria</taxon>
        <taxon>Pseudomonadati</taxon>
        <taxon>Pseudomonadota</taxon>
        <taxon>Alphaproteobacteria</taxon>
        <taxon>Rhodobacterales</taxon>
        <taxon>Paracoccaceae</taxon>
        <taxon>Albidovulum</taxon>
    </lineage>
</organism>
<feature type="region of interest" description="Disordered" evidence="1">
    <location>
        <begin position="136"/>
        <end position="155"/>
    </location>
</feature>
<protein>
    <submittedName>
        <fullName evidence="2">Uncharacterized protein</fullName>
    </submittedName>
</protein>
<evidence type="ECO:0000313" key="3">
    <source>
        <dbReference type="Proteomes" id="UP000244924"/>
    </source>
</evidence>
<evidence type="ECO:0000313" key="2">
    <source>
        <dbReference type="EMBL" id="SPH18734.1"/>
    </source>
</evidence>
<dbReference type="OrthoDB" id="10008002at2"/>
<dbReference type="RefSeq" id="WP_108853080.1">
    <property type="nucleotide sequence ID" value="NZ_OMOQ01000001.1"/>
</dbReference>
<accession>A0A2R8B7Y6</accession>
<proteinExistence type="predicted"/>
<dbReference type="EMBL" id="OMOQ01000001">
    <property type="protein sequence ID" value="SPH18734.1"/>
    <property type="molecule type" value="Genomic_DNA"/>
</dbReference>
<keyword evidence="3" id="KW-1185">Reference proteome</keyword>
<sequence length="155" mass="16327">MSDDLQMAIESFLMEDVILTLGNVRSSLGWIGANDAGVEPAQHRVGIDRLGRQIELLEDRARDVCRQLRAAGATAEQEAQAFGACTGAGDAAGGSDAPLLPCDPFAPAISTESFASCAADPERDALSIETAILDALHGDRDRGQSESPVFRSKRG</sequence>
<gene>
    <name evidence="2" type="ORF">DEA8626_02276</name>
</gene>
<name>A0A2R8B7Y6_9RHOB</name>
<reference evidence="2 3" key="1">
    <citation type="submission" date="2018-03" db="EMBL/GenBank/DDBJ databases">
        <authorList>
            <person name="Keele B.F."/>
        </authorList>
    </citation>
    <scope>NUCLEOTIDE SEQUENCE [LARGE SCALE GENOMIC DNA]</scope>
    <source>
        <strain evidence="2 3">CECT 8626</strain>
    </source>
</reference>
<dbReference type="Proteomes" id="UP000244924">
    <property type="component" value="Unassembled WGS sequence"/>
</dbReference>
<evidence type="ECO:0000256" key="1">
    <source>
        <dbReference type="SAM" id="MobiDB-lite"/>
    </source>
</evidence>